<sequence>MIHNFTANAANAWTVIRNFSKINGSTATANAWTDIKLWRLLCIKDTNEVLTANAWTVVMNFSIVAFLQYIFCVNV</sequence>
<name>U9URG9_RHIID</name>
<keyword evidence="1" id="KW-1133">Transmembrane helix</keyword>
<proteinExistence type="predicted"/>
<reference evidence="2" key="1">
    <citation type="submission" date="2013-07" db="EMBL/GenBank/DDBJ databases">
        <title>The genome of an arbuscular mycorrhizal fungus provides insights into the evolution of the oldest plant symbiosis.</title>
        <authorList>
            <consortium name="DOE Joint Genome Institute"/>
            <person name="Tisserant E."/>
            <person name="Malbreil M."/>
            <person name="Kuo A."/>
            <person name="Kohler A."/>
            <person name="Symeonidi A."/>
            <person name="Balestrini R."/>
            <person name="Charron P."/>
            <person name="Duensing N."/>
            <person name="Frei-dit-Frey N."/>
            <person name="Gianinazzi-Pearson V."/>
            <person name="Gilbert B."/>
            <person name="Handa Y."/>
            <person name="Hijri M."/>
            <person name="Kaul R."/>
            <person name="Kawaguchi M."/>
            <person name="Krajinski F."/>
            <person name="Lammers P."/>
            <person name="Lapierre D."/>
            <person name="Masclaux F.G."/>
            <person name="Murat C."/>
            <person name="Morin E."/>
            <person name="Ndikumana S."/>
            <person name="Pagni M."/>
            <person name="Petitpierre D."/>
            <person name="Requena N."/>
            <person name="Rosikiewicz P."/>
            <person name="Riley R."/>
            <person name="Saito K."/>
            <person name="San Clemente H."/>
            <person name="Shapiro H."/>
            <person name="van Tuinen D."/>
            <person name="Becard G."/>
            <person name="Bonfante P."/>
            <person name="Paszkowski U."/>
            <person name="Shachar-Hill Y."/>
            <person name="Young J.P."/>
            <person name="Sanders I.R."/>
            <person name="Henrissat B."/>
            <person name="Rensing S.A."/>
            <person name="Grigoriev I.V."/>
            <person name="Corradi N."/>
            <person name="Roux C."/>
            <person name="Martin F."/>
        </authorList>
    </citation>
    <scope>NUCLEOTIDE SEQUENCE</scope>
    <source>
        <strain evidence="2">DAOM 197198</strain>
    </source>
</reference>
<evidence type="ECO:0000256" key="1">
    <source>
        <dbReference type="SAM" id="Phobius"/>
    </source>
</evidence>
<dbReference type="AlphaFoldDB" id="U9URG9"/>
<dbReference type="EMBL" id="KI279457">
    <property type="protein sequence ID" value="ESA18181.1"/>
    <property type="molecule type" value="Genomic_DNA"/>
</dbReference>
<organism evidence="2">
    <name type="scientific">Rhizophagus irregularis (strain DAOM 181602 / DAOM 197198 / MUCL 43194)</name>
    <name type="common">Arbuscular mycorrhizal fungus</name>
    <name type="synonym">Glomus intraradices</name>
    <dbReference type="NCBI Taxonomy" id="747089"/>
    <lineage>
        <taxon>Eukaryota</taxon>
        <taxon>Fungi</taxon>
        <taxon>Fungi incertae sedis</taxon>
        <taxon>Mucoromycota</taxon>
        <taxon>Glomeromycotina</taxon>
        <taxon>Glomeromycetes</taxon>
        <taxon>Glomerales</taxon>
        <taxon>Glomeraceae</taxon>
        <taxon>Rhizophagus</taxon>
    </lineage>
</organism>
<dbReference type="HOGENOM" id="CLU_2672329_0_0_1"/>
<feature type="transmembrane region" description="Helical" evidence="1">
    <location>
        <begin position="54"/>
        <end position="73"/>
    </location>
</feature>
<protein>
    <submittedName>
        <fullName evidence="2">Uncharacterized protein</fullName>
    </submittedName>
</protein>
<keyword evidence="1" id="KW-0812">Transmembrane</keyword>
<evidence type="ECO:0000313" key="2">
    <source>
        <dbReference type="EMBL" id="ESA18181.1"/>
    </source>
</evidence>
<gene>
    <name evidence="2" type="ORF">GLOINDRAFT_344713</name>
</gene>
<keyword evidence="1" id="KW-0472">Membrane</keyword>
<accession>U9URG9</accession>